<proteinExistence type="predicted"/>
<protein>
    <submittedName>
        <fullName evidence="3">Anaerobic benzoate catabolism transcriptional regulator</fullName>
    </submittedName>
</protein>
<evidence type="ECO:0000259" key="2">
    <source>
        <dbReference type="PROSITE" id="PS50943"/>
    </source>
</evidence>
<dbReference type="CDD" id="cd00093">
    <property type="entry name" value="HTH_XRE"/>
    <property type="match status" value="1"/>
</dbReference>
<organism evidence="3 4">
    <name type="scientific">Candidatus Scalindua rubra</name>
    <dbReference type="NCBI Taxonomy" id="1872076"/>
    <lineage>
        <taxon>Bacteria</taxon>
        <taxon>Pseudomonadati</taxon>
        <taxon>Planctomycetota</taxon>
        <taxon>Candidatus Brocadiia</taxon>
        <taxon>Candidatus Brocadiales</taxon>
        <taxon>Candidatus Scalinduaceae</taxon>
        <taxon>Candidatus Scalindua</taxon>
    </lineage>
</organism>
<dbReference type="Proteomes" id="UP000094056">
    <property type="component" value="Unassembled WGS sequence"/>
</dbReference>
<dbReference type="GO" id="GO:0005829">
    <property type="term" value="C:cytosol"/>
    <property type="evidence" value="ECO:0007669"/>
    <property type="project" value="TreeGrafter"/>
</dbReference>
<dbReference type="AlphaFoldDB" id="A0A1E3XF92"/>
<name>A0A1E3XF92_9BACT</name>
<dbReference type="GO" id="GO:0003677">
    <property type="term" value="F:DNA binding"/>
    <property type="evidence" value="ECO:0007669"/>
    <property type="project" value="UniProtKB-KW"/>
</dbReference>
<comment type="caution">
    <text evidence="3">The sequence shown here is derived from an EMBL/GenBank/DDBJ whole genome shotgun (WGS) entry which is preliminary data.</text>
</comment>
<sequence length="122" mass="14052">MEFGKKLRELRLQRGLTLRELAKKVNLNFTYLSKIENGKVEYTPSSDKIRALAKVLNTDEIEFLKLADKVPPELEPIADNVGAIAFLRRAKDITSTEDWKDLLDFLDQKYIAKQKGKKDITK</sequence>
<dbReference type="InterPro" id="IPR010982">
    <property type="entry name" value="Lambda_DNA-bd_dom_sf"/>
</dbReference>
<dbReference type="EMBL" id="MAYW01000010">
    <property type="protein sequence ID" value="ODS34259.1"/>
    <property type="molecule type" value="Genomic_DNA"/>
</dbReference>
<dbReference type="InterPro" id="IPR050807">
    <property type="entry name" value="TransReg_Diox_bact_type"/>
</dbReference>
<dbReference type="PANTHER" id="PTHR46797">
    <property type="entry name" value="HTH-TYPE TRANSCRIPTIONAL REGULATOR"/>
    <property type="match status" value="1"/>
</dbReference>
<evidence type="ECO:0000313" key="3">
    <source>
        <dbReference type="EMBL" id="ODS34259.1"/>
    </source>
</evidence>
<evidence type="ECO:0000256" key="1">
    <source>
        <dbReference type="ARBA" id="ARBA00023125"/>
    </source>
</evidence>
<dbReference type="GO" id="GO:0003700">
    <property type="term" value="F:DNA-binding transcription factor activity"/>
    <property type="evidence" value="ECO:0007669"/>
    <property type="project" value="TreeGrafter"/>
</dbReference>
<feature type="domain" description="HTH cro/C1-type" evidence="2">
    <location>
        <begin position="7"/>
        <end position="63"/>
    </location>
</feature>
<reference evidence="3 4" key="1">
    <citation type="submission" date="2016-07" db="EMBL/GenBank/DDBJ databases">
        <title>Draft genome of Scalindua rubra, obtained from a brine-seawater interface in the Red Sea, sheds light on salt adaptation in anammox bacteria.</title>
        <authorList>
            <person name="Speth D.R."/>
            <person name="Lagkouvardos I."/>
            <person name="Wang Y."/>
            <person name="Qian P.-Y."/>
            <person name="Dutilh B.E."/>
            <person name="Jetten M.S."/>
        </authorList>
    </citation>
    <scope>NUCLEOTIDE SEQUENCE [LARGE SCALE GENOMIC DNA]</scope>
    <source>
        <strain evidence="3">BSI-1</strain>
    </source>
</reference>
<dbReference type="SMART" id="SM00530">
    <property type="entry name" value="HTH_XRE"/>
    <property type="match status" value="1"/>
</dbReference>
<gene>
    <name evidence="3" type="ORF">SCARUB_00633</name>
</gene>
<dbReference type="Pfam" id="PF01381">
    <property type="entry name" value="HTH_3"/>
    <property type="match status" value="1"/>
</dbReference>
<dbReference type="PROSITE" id="PS50943">
    <property type="entry name" value="HTH_CROC1"/>
    <property type="match status" value="1"/>
</dbReference>
<dbReference type="Gene3D" id="1.10.260.40">
    <property type="entry name" value="lambda repressor-like DNA-binding domains"/>
    <property type="match status" value="1"/>
</dbReference>
<dbReference type="PANTHER" id="PTHR46797:SF1">
    <property type="entry name" value="METHYLPHOSPHONATE SYNTHASE"/>
    <property type="match status" value="1"/>
</dbReference>
<accession>A0A1E3XF92</accession>
<dbReference type="InterPro" id="IPR001387">
    <property type="entry name" value="Cro/C1-type_HTH"/>
</dbReference>
<dbReference type="SUPFAM" id="SSF47413">
    <property type="entry name" value="lambda repressor-like DNA-binding domains"/>
    <property type="match status" value="1"/>
</dbReference>
<keyword evidence="1" id="KW-0238">DNA-binding</keyword>
<evidence type="ECO:0000313" key="4">
    <source>
        <dbReference type="Proteomes" id="UP000094056"/>
    </source>
</evidence>